<dbReference type="InterPro" id="IPR019052">
    <property type="entry name" value="DUF2383"/>
</dbReference>
<evidence type="ECO:0000313" key="3">
    <source>
        <dbReference type="Proteomes" id="UP000236151"/>
    </source>
</evidence>
<dbReference type="EMBL" id="NIOJ01000004">
    <property type="protein sequence ID" value="PNU01032.1"/>
    <property type="molecule type" value="Genomic_DNA"/>
</dbReference>
<dbReference type="Proteomes" id="UP000236151">
    <property type="component" value="Unassembled WGS sequence"/>
</dbReference>
<comment type="caution">
    <text evidence="2">The sequence shown here is derived from an EMBL/GenBank/DDBJ whole genome shotgun (WGS) entry which is preliminary data.</text>
</comment>
<protein>
    <submittedName>
        <fullName evidence="2">Rubrerythrin family protein</fullName>
    </submittedName>
</protein>
<reference evidence="2 3" key="1">
    <citation type="submission" date="2017-06" db="EMBL/GenBank/DDBJ databases">
        <title>Investigating the central metabolism of Clostridium thermosuccinogenes.</title>
        <authorList>
            <person name="Koendjbiharie J.G."/>
            <person name="van Kranenburg R."/>
        </authorList>
    </citation>
    <scope>NUCLEOTIDE SEQUENCE [LARGE SCALE GENOMIC DNA]</scope>
    <source>
        <strain evidence="2 3">DSM 5806</strain>
    </source>
</reference>
<keyword evidence="3" id="KW-1185">Reference proteome</keyword>
<proteinExistence type="predicted"/>
<accession>A0A2K2FQH7</accession>
<evidence type="ECO:0000313" key="2">
    <source>
        <dbReference type="EMBL" id="PNU01032.1"/>
    </source>
</evidence>
<dbReference type="KEGG" id="cthd:CDO33_05585"/>
<dbReference type="Gene3D" id="1.20.1260.10">
    <property type="match status" value="1"/>
</dbReference>
<dbReference type="CDD" id="cd00657">
    <property type="entry name" value="Ferritin_like"/>
    <property type="match status" value="1"/>
</dbReference>
<dbReference type="OrthoDB" id="1706687at2"/>
<name>A0A2K2FQH7_9CLOT</name>
<sequence length="147" mass="16265">MDNPAITELNALLKGEEMAIHAYDRFINDVEDIDAKNQLKKFQSDHKKHSEILAKRIADLGGQPQHGTGTAGMMASVKGMMEELKGRSTAEILKDAYDGEDKGIAAAEEVVKGDLDSESSRIVNQILTEDHAHLREMAKLINKYEES</sequence>
<dbReference type="SUPFAM" id="SSF47240">
    <property type="entry name" value="Ferritin-like"/>
    <property type="match status" value="1"/>
</dbReference>
<organism evidence="2 3">
    <name type="scientific">Clostridium thermosuccinogenes</name>
    <dbReference type="NCBI Taxonomy" id="84032"/>
    <lineage>
        <taxon>Bacteria</taxon>
        <taxon>Bacillati</taxon>
        <taxon>Bacillota</taxon>
        <taxon>Clostridia</taxon>
        <taxon>Eubacteriales</taxon>
        <taxon>Clostridiaceae</taxon>
        <taxon>Clostridium</taxon>
    </lineage>
</organism>
<dbReference type="Pfam" id="PF09537">
    <property type="entry name" value="DUF2383"/>
    <property type="match status" value="1"/>
</dbReference>
<dbReference type="InterPro" id="IPR009078">
    <property type="entry name" value="Ferritin-like_SF"/>
</dbReference>
<dbReference type="RefSeq" id="WP_103080158.1">
    <property type="nucleotide sequence ID" value="NZ_CP021850.1"/>
</dbReference>
<dbReference type="AlphaFoldDB" id="A0A2K2FQH7"/>
<gene>
    <name evidence="2" type="ORF">CDQ84_02560</name>
</gene>
<feature type="domain" description="DUF2383" evidence="1">
    <location>
        <begin position="5"/>
        <end position="112"/>
    </location>
</feature>
<evidence type="ECO:0000259" key="1">
    <source>
        <dbReference type="Pfam" id="PF09537"/>
    </source>
</evidence>
<dbReference type="InterPro" id="IPR012347">
    <property type="entry name" value="Ferritin-like"/>
</dbReference>